<dbReference type="RefSeq" id="WP_386775518.1">
    <property type="nucleotide sequence ID" value="NZ_JBHRUG010000029.1"/>
</dbReference>
<accession>A0ABV7LRL8</accession>
<dbReference type="Proteomes" id="UP001595579">
    <property type="component" value="Unassembled WGS sequence"/>
</dbReference>
<protein>
    <submittedName>
        <fullName evidence="2">Anti-sigma factor family protein</fullName>
    </submittedName>
</protein>
<gene>
    <name evidence="2" type="ORF">ACFOEV_15465</name>
</gene>
<dbReference type="EMBL" id="JBHRUG010000029">
    <property type="protein sequence ID" value="MFC3284999.1"/>
    <property type="molecule type" value="Genomic_DNA"/>
</dbReference>
<proteinExistence type="predicted"/>
<comment type="caution">
    <text evidence="2">The sequence shown here is derived from an EMBL/GenBank/DDBJ whole genome shotgun (WGS) entry which is preliminary data.</text>
</comment>
<dbReference type="InterPro" id="IPR027383">
    <property type="entry name" value="Znf_put"/>
</dbReference>
<sequence>MSTRDLSCEEVMEQLFTYLDREVDSQQRADIERHLARCRDCFTRAEFEKRLRAQVEAAATVRAPRRLHRRIKDLLDQFDGDETDSTT</sequence>
<dbReference type="Pfam" id="PF13490">
    <property type="entry name" value="zf-HC2"/>
    <property type="match status" value="1"/>
</dbReference>
<evidence type="ECO:0000313" key="2">
    <source>
        <dbReference type="EMBL" id="MFC3284999.1"/>
    </source>
</evidence>
<reference evidence="3" key="1">
    <citation type="journal article" date="2019" name="Int. J. Syst. Evol. Microbiol.">
        <title>The Global Catalogue of Microorganisms (GCM) 10K type strain sequencing project: providing services to taxonomists for standard genome sequencing and annotation.</title>
        <authorList>
            <consortium name="The Broad Institute Genomics Platform"/>
            <consortium name="The Broad Institute Genome Sequencing Center for Infectious Disease"/>
            <person name="Wu L."/>
            <person name="Ma J."/>
        </authorList>
    </citation>
    <scope>NUCLEOTIDE SEQUENCE [LARGE SCALE GENOMIC DNA]</scope>
    <source>
        <strain evidence="3">CECT 7698</strain>
    </source>
</reference>
<feature type="domain" description="Putative zinc-finger" evidence="1">
    <location>
        <begin position="8"/>
        <end position="41"/>
    </location>
</feature>
<evidence type="ECO:0000259" key="1">
    <source>
        <dbReference type="Pfam" id="PF13490"/>
    </source>
</evidence>
<organism evidence="2 3">
    <name type="scientific">Litchfieldella rifensis</name>
    <dbReference type="NCBI Taxonomy" id="762643"/>
    <lineage>
        <taxon>Bacteria</taxon>
        <taxon>Pseudomonadati</taxon>
        <taxon>Pseudomonadota</taxon>
        <taxon>Gammaproteobacteria</taxon>
        <taxon>Oceanospirillales</taxon>
        <taxon>Halomonadaceae</taxon>
        <taxon>Litchfieldella</taxon>
    </lineage>
</organism>
<evidence type="ECO:0000313" key="3">
    <source>
        <dbReference type="Proteomes" id="UP001595579"/>
    </source>
</evidence>
<name>A0ABV7LRL8_9GAMM</name>
<keyword evidence="3" id="KW-1185">Reference proteome</keyword>